<feature type="domain" description="Gamma tubulin complex component protein N-terminal" evidence="8">
    <location>
        <begin position="235"/>
        <end position="535"/>
    </location>
</feature>
<dbReference type="InterPro" id="IPR040457">
    <property type="entry name" value="GCP_C"/>
</dbReference>
<dbReference type="GO" id="GO:0000278">
    <property type="term" value="P:mitotic cell cycle"/>
    <property type="evidence" value="ECO:0007669"/>
    <property type="project" value="TreeGrafter"/>
</dbReference>
<evidence type="ECO:0000256" key="3">
    <source>
        <dbReference type="ARBA" id="ARBA00022490"/>
    </source>
</evidence>
<dbReference type="PANTHER" id="PTHR19302:SF14">
    <property type="entry name" value="GAMMA-TUBULIN COMPLEX COMPONENT 3"/>
    <property type="match status" value="1"/>
</dbReference>
<dbReference type="InterPro" id="IPR041470">
    <property type="entry name" value="GCP_N"/>
</dbReference>
<dbReference type="PANTHER" id="PTHR19302">
    <property type="entry name" value="GAMMA TUBULIN COMPLEX PROTEIN"/>
    <property type="match status" value="1"/>
</dbReference>
<evidence type="ECO:0008006" key="11">
    <source>
        <dbReference type="Google" id="ProtNLM"/>
    </source>
</evidence>
<dbReference type="GO" id="GO:0031122">
    <property type="term" value="P:cytoplasmic microtubule organization"/>
    <property type="evidence" value="ECO:0007669"/>
    <property type="project" value="TreeGrafter"/>
</dbReference>
<evidence type="ECO:0000256" key="4">
    <source>
        <dbReference type="ARBA" id="ARBA00022701"/>
    </source>
</evidence>
<evidence type="ECO:0000313" key="9">
    <source>
        <dbReference type="EMBL" id="KAG2185788.1"/>
    </source>
</evidence>
<dbReference type="GO" id="GO:0051011">
    <property type="term" value="F:microtubule minus-end binding"/>
    <property type="evidence" value="ECO:0007669"/>
    <property type="project" value="TreeGrafter"/>
</dbReference>
<keyword evidence="4" id="KW-0493">Microtubule</keyword>
<feature type="region of interest" description="Disordered" evidence="6">
    <location>
        <begin position="164"/>
        <end position="206"/>
    </location>
</feature>
<comment type="subcellular location">
    <subcellularLocation>
        <location evidence="1">Cytoplasm</location>
        <location evidence="1">Cytoskeleton</location>
    </subcellularLocation>
</comment>
<dbReference type="GO" id="GO:0005874">
    <property type="term" value="C:microtubule"/>
    <property type="evidence" value="ECO:0007669"/>
    <property type="project" value="UniProtKB-KW"/>
</dbReference>
<dbReference type="GO" id="GO:0051321">
    <property type="term" value="P:meiotic cell cycle"/>
    <property type="evidence" value="ECO:0007669"/>
    <property type="project" value="TreeGrafter"/>
</dbReference>
<dbReference type="GO" id="GO:0000922">
    <property type="term" value="C:spindle pole"/>
    <property type="evidence" value="ECO:0007669"/>
    <property type="project" value="InterPro"/>
</dbReference>
<comment type="similarity">
    <text evidence="2">Belongs to the TUBGCP family.</text>
</comment>
<organism evidence="9 10">
    <name type="scientific">Mortierella isabellina</name>
    <name type="common">Filamentous fungus</name>
    <name type="synonym">Umbelopsis isabellina</name>
    <dbReference type="NCBI Taxonomy" id="91625"/>
    <lineage>
        <taxon>Eukaryota</taxon>
        <taxon>Fungi</taxon>
        <taxon>Fungi incertae sedis</taxon>
        <taxon>Mucoromycota</taxon>
        <taxon>Mucoromycotina</taxon>
        <taxon>Umbelopsidomycetes</taxon>
        <taxon>Umbelopsidales</taxon>
        <taxon>Umbelopsidaceae</taxon>
        <taxon>Umbelopsis</taxon>
    </lineage>
</organism>
<evidence type="ECO:0000256" key="5">
    <source>
        <dbReference type="ARBA" id="ARBA00023212"/>
    </source>
</evidence>
<feature type="domain" description="Gamma tubulin complex component C-terminal" evidence="7">
    <location>
        <begin position="538"/>
        <end position="850"/>
    </location>
</feature>
<dbReference type="GO" id="GO:0000930">
    <property type="term" value="C:gamma-tubulin complex"/>
    <property type="evidence" value="ECO:0007669"/>
    <property type="project" value="TreeGrafter"/>
</dbReference>
<dbReference type="EMBL" id="JAEPQZ010000001">
    <property type="protein sequence ID" value="KAG2185788.1"/>
    <property type="molecule type" value="Genomic_DNA"/>
</dbReference>
<keyword evidence="3" id="KW-0963">Cytoplasm</keyword>
<dbReference type="OrthoDB" id="5860513at2759"/>
<evidence type="ECO:0000256" key="1">
    <source>
        <dbReference type="ARBA" id="ARBA00004245"/>
    </source>
</evidence>
<dbReference type="AlphaFoldDB" id="A0A8H7Q5S7"/>
<feature type="compositionally biased region" description="Basic and acidic residues" evidence="6">
    <location>
        <begin position="180"/>
        <end position="197"/>
    </location>
</feature>
<keyword evidence="10" id="KW-1185">Reference proteome</keyword>
<reference evidence="9" key="1">
    <citation type="submission" date="2020-12" db="EMBL/GenBank/DDBJ databases">
        <title>Metabolic potential, ecology and presence of endohyphal bacteria is reflected in genomic diversity of Mucoromycotina.</title>
        <authorList>
            <person name="Muszewska A."/>
            <person name="Okrasinska A."/>
            <person name="Steczkiewicz K."/>
            <person name="Drgas O."/>
            <person name="Orlowska M."/>
            <person name="Perlinska-Lenart U."/>
            <person name="Aleksandrzak-Piekarczyk T."/>
            <person name="Szatraj K."/>
            <person name="Zielenkiewicz U."/>
            <person name="Pilsyk S."/>
            <person name="Malc E."/>
            <person name="Mieczkowski P."/>
            <person name="Kruszewska J.S."/>
            <person name="Biernat P."/>
            <person name="Pawlowska J."/>
        </authorList>
    </citation>
    <scope>NUCLEOTIDE SEQUENCE</scope>
    <source>
        <strain evidence="9">WA0000067209</strain>
    </source>
</reference>
<keyword evidence="5" id="KW-0206">Cytoskeleton</keyword>
<dbReference type="GO" id="GO:0051225">
    <property type="term" value="P:spindle assembly"/>
    <property type="evidence" value="ECO:0007669"/>
    <property type="project" value="TreeGrafter"/>
</dbReference>
<evidence type="ECO:0000259" key="7">
    <source>
        <dbReference type="Pfam" id="PF04130"/>
    </source>
</evidence>
<comment type="caution">
    <text evidence="9">The sequence shown here is derived from an EMBL/GenBank/DDBJ whole genome shotgun (WGS) entry which is preliminary data.</text>
</comment>
<feature type="compositionally biased region" description="Polar residues" evidence="6">
    <location>
        <begin position="12"/>
        <end position="40"/>
    </location>
</feature>
<dbReference type="GO" id="GO:0005816">
    <property type="term" value="C:spindle pole body"/>
    <property type="evidence" value="ECO:0007669"/>
    <property type="project" value="UniProtKB-ARBA"/>
</dbReference>
<dbReference type="InterPro" id="IPR042241">
    <property type="entry name" value="GCP_C_sf"/>
</dbReference>
<dbReference type="Gene3D" id="1.20.120.1900">
    <property type="entry name" value="Gamma-tubulin complex, C-terminal domain"/>
    <property type="match status" value="1"/>
</dbReference>
<sequence>MNRPDAIKTFFRSSASNYGGPNSQLVDSPSSLLNQPSNFEHSPRESILSPRTGKNRSNISAATSHGSDSTNLKIQKGLYQLVQHFTDNSNGLHSSSEAHKERAYEKCKAVLRRNLRPSVVQDEMHVANLISKKRTLLLSDQTDTQLPESRQRLSSPHDIDSFASQGLPSLISPRPHTLARTHDDSESPRSTRRKVSDESDDSMAHNLPPAQQLEAGLRTHEADFSSRQISEAALLRDLMFIFQGIDGTYIRFDLEADTYVLDDTVGIPRSTRELVHRLTELGWLYKRIQSFVTNNIDDPSIGLVGQSFCSSLQREMNDYYKLIAVLESQITKTEGNDATGPENFNTTLSAKSLTLKRLVVWMRDSLQRLRLMSVLIDVCKDQKGGAFVSVIHNYTKHGDPFIQKFISQLLEEVSTPFWEMLQRWVYEGELEDPYGEFFVGCDESVTEEELWQKKYTFREPMLPSFISNTLAEKIFAIGKSLNFIRYNCHEMAIIPKKSQGQIQTLRYGNISAVESSIDKAYLDTSRQLLNILKDKFKLMEHLKAFKRYLLLSQGDFIQYLLDTLGAGLNKPANTLFRHNLTGVLETAIRASNAQYDDPDILARLDVRLLEISPHDLGWDVFTLDYHVDSPINTIFTPQAMQQYLQMFNFLWRLKRVEHSLSAAWRGLVTSGRQYCSIPELSKDIRAAQIVVTTMIHFTSQLQYYYLFEAKCSWEELCDFIDNKCIDLDSLIDAHSKYLTDITTKGFLNGSHNQKAVQNMLTKLFKILDIALQYRASLEQLIAMADHEFARRDANPSSGVDAAKLMKIRIRLNTGADNFQSETLDLLSTLSSYQDDDLRSLCTRLDYNDFYNRLITTTTTPA</sequence>
<feature type="compositionally biased region" description="Polar residues" evidence="6">
    <location>
        <begin position="55"/>
        <end position="69"/>
    </location>
</feature>
<dbReference type="Pfam" id="PF04130">
    <property type="entry name" value="GCP_C_terminal"/>
    <property type="match status" value="1"/>
</dbReference>
<evidence type="ECO:0000256" key="2">
    <source>
        <dbReference type="ARBA" id="ARBA00010337"/>
    </source>
</evidence>
<feature type="region of interest" description="Disordered" evidence="6">
    <location>
        <begin position="12"/>
        <end position="69"/>
    </location>
</feature>
<dbReference type="GO" id="GO:0007020">
    <property type="term" value="P:microtubule nucleation"/>
    <property type="evidence" value="ECO:0007669"/>
    <property type="project" value="InterPro"/>
</dbReference>
<dbReference type="GO" id="GO:0043015">
    <property type="term" value="F:gamma-tubulin binding"/>
    <property type="evidence" value="ECO:0007669"/>
    <property type="project" value="InterPro"/>
</dbReference>
<gene>
    <name evidence="9" type="ORF">INT43_002225</name>
</gene>
<evidence type="ECO:0000259" key="8">
    <source>
        <dbReference type="Pfam" id="PF17681"/>
    </source>
</evidence>
<name>A0A8H7Q5S7_MORIS</name>
<dbReference type="InterPro" id="IPR007259">
    <property type="entry name" value="GCP"/>
</dbReference>
<evidence type="ECO:0000313" key="10">
    <source>
        <dbReference type="Proteomes" id="UP000654370"/>
    </source>
</evidence>
<protein>
    <recommendedName>
        <fullName evidence="11">Spindle pole body component</fullName>
    </recommendedName>
</protein>
<dbReference type="Proteomes" id="UP000654370">
    <property type="component" value="Unassembled WGS sequence"/>
</dbReference>
<accession>A0A8H7Q5S7</accession>
<dbReference type="Pfam" id="PF17681">
    <property type="entry name" value="GCP_N_terminal"/>
    <property type="match status" value="1"/>
</dbReference>
<dbReference type="FunFam" id="1.20.120.1900:FF:000003">
    <property type="entry name" value="Gamma-tubulin complex component"/>
    <property type="match status" value="1"/>
</dbReference>
<evidence type="ECO:0000256" key="6">
    <source>
        <dbReference type="SAM" id="MobiDB-lite"/>
    </source>
</evidence>
<proteinExistence type="inferred from homology"/>